<keyword evidence="3 7" id="KW-0645">Protease</keyword>
<accession>A0A1B6KAA3</accession>
<dbReference type="GO" id="GO:0006508">
    <property type="term" value="P:proteolysis"/>
    <property type="evidence" value="ECO:0007669"/>
    <property type="project" value="UniProtKB-KW"/>
</dbReference>
<comment type="similarity">
    <text evidence="1 7">Belongs to the peptidase S10 family.</text>
</comment>
<keyword evidence="6" id="KW-0325">Glycoprotein</keyword>
<name>A0A1B6KAA3_9HEMI</name>
<gene>
    <name evidence="8" type="ORF">g.37997</name>
</gene>
<keyword evidence="2 7" id="KW-0121">Carboxypeptidase</keyword>
<evidence type="ECO:0000256" key="3">
    <source>
        <dbReference type="ARBA" id="ARBA00022670"/>
    </source>
</evidence>
<evidence type="ECO:0000256" key="5">
    <source>
        <dbReference type="ARBA" id="ARBA00022801"/>
    </source>
</evidence>
<evidence type="ECO:0000256" key="7">
    <source>
        <dbReference type="RuleBase" id="RU361156"/>
    </source>
</evidence>
<keyword evidence="5 7" id="KW-0378">Hydrolase</keyword>
<dbReference type="InterPro" id="IPR018202">
    <property type="entry name" value="Ser_caboxypep_ser_AS"/>
</dbReference>
<dbReference type="SUPFAM" id="SSF53474">
    <property type="entry name" value="alpha/beta-Hydrolases"/>
    <property type="match status" value="1"/>
</dbReference>
<keyword evidence="4 7" id="KW-0732">Signal</keyword>
<dbReference type="EMBL" id="GEBQ01031843">
    <property type="protein sequence ID" value="JAT08134.1"/>
    <property type="molecule type" value="Transcribed_RNA"/>
</dbReference>
<proteinExistence type="inferred from homology"/>
<dbReference type="PRINTS" id="PR00724">
    <property type="entry name" value="CRBOXYPTASEC"/>
</dbReference>
<dbReference type="Gene3D" id="3.40.50.1820">
    <property type="entry name" value="alpha/beta hydrolase"/>
    <property type="match status" value="1"/>
</dbReference>
<evidence type="ECO:0000313" key="8">
    <source>
        <dbReference type="EMBL" id="JAT08134.1"/>
    </source>
</evidence>
<organism evidence="8">
    <name type="scientific">Graphocephala atropunctata</name>
    <dbReference type="NCBI Taxonomy" id="36148"/>
    <lineage>
        <taxon>Eukaryota</taxon>
        <taxon>Metazoa</taxon>
        <taxon>Ecdysozoa</taxon>
        <taxon>Arthropoda</taxon>
        <taxon>Hexapoda</taxon>
        <taxon>Insecta</taxon>
        <taxon>Pterygota</taxon>
        <taxon>Neoptera</taxon>
        <taxon>Paraneoptera</taxon>
        <taxon>Hemiptera</taxon>
        <taxon>Auchenorrhyncha</taxon>
        <taxon>Membracoidea</taxon>
        <taxon>Cicadellidae</taxon>
        <taxon>Cicadellinae</taxon>
        <taxon>Cicadellini</taxon>
        <taxon>Graphocephala</taxon>
    </lineage>
</organism>
<dbReference type="Pfam" id="PF00450">
    <property type="entry name" value="Peptidase_S10"/>
    <property type="match status" value="1"/>
</dbReference>
<dbReference type="AlphaFoldDB" id="A0A1B6KAA3"/>
<dbReference type="EC" id="3.4.16.-" evidence="7"/>
<dbReference type="PANTHER" id="PTHR11802">
    <property type="entry name" value="SERINE PROTEASE FAMILY S10 SERINE CARBOXYPEPTIDASE"/>
    <property type="match status" value="1"/>
</dbReference>
<dbReference type="InterPro" id="IPR029058">
    <property type="entry name" value="AB_hydrolase_fold"/>
</dbReference>
<evidence type="ECO:0000256" key="2">
    <source>
        <dbReference type="ARBA" id="ARBA00022645"/>
    </source>
</evidence>
<dbReference type="InterPro" id="IPR033124">
    <property type="entry name" value="Ser_caboxypep_his_AS"/>
</dbReference>
<dbReference type="FunFam" id="3.40.50.1820:FF:000096">
    <property type="entry name" value="Carboxypeptidase vitellogenic-like"/>
    <property type="match status" value="1"/>
</dbReference>
<reference evidence="8" key="1">
    <citation type="submission" date="2015-11" db="EMBL/GenBank/DDBJ databases">
        <title>De novo transcriptome assembly of four potential Pierce s Disease insect vectors from Arizona vineyards.</title>
        <authorList>
            <person name="Tassone E.E."/>
        </authorList>
    </citation>
    <scope>NUCLEOTIDE SEQUENCE</scope>
</reference>
<feature type="signal peptide" evidence="7">
    <location>
        <begin position="1"/>
        <end position="23"/>
    </location>
</feature>
<evidence type="ECO:0000256" key="4">
    <source>
        <dbReference type="ARBA" id="ARBA00022729"/>
    </source>
</evidence>
<protein>
    <recommendedName>
        <fullName evidence="7">Carboxypeptidase</fullName>
        <ecNumber evidence="7">3.4.16.-</ecNumber>
    </recommendedName>
</protein>
<evidence type="ECO:0000256" key="6">
    <source>
        <dbReference type="ARBA" id="ARBA00023180"/>
    </source>
</evidence>
<dbReference type="PROSITE" id="PS00131">
    <property type="entry name" value="CARBOXYPEPT_SER_SER"/>
    <property type="match status" value="1"/>
</dbReference>
<dbReference type="GO" id="GO:0004185">
    <property type="term" value="F:serine-type carboxypeptidase activity"/>
    <property type="evidence" value="ECO:0007669"/>
    <property type="project" value="UniProtKB-UniRule"/>
</dbReference>
<dbReference type="PANTHER" id="PTHR11802:SF472">
    <property type="entry name" value="SERINE CARBOXYPEPTIDASE CPVL-RELATED"/>
    <property type="match status" value="1"/>
</dbReference>
<evidence type="ECO:0000256" key="1">
    <source>
        <dbReference type="ARBA" id="ARBA00009431"/>
    </source>
</evidence>
<dbReference type="PROSITE" id="PS00560">
    <property type="entry name" value="CARBOXYPEPT_SER_HIS"/>
    <property type="match status" value="1"/>
</dbReference>
<sequence>MECKSRRTIFSVIILGLLSHCVCLQVYPKLKVHPIEDGDPGLPLILTPLIEAGKIQEAQDACKMKPMKSNITSYAGFFTVDKKYNSNMFFWFFPAVQKNETAPVVLWLQGGPGATSLFGLFTENGPFSLQRKHGLKLRQYTWITSHSVLYIDNPVGTGFSFTDNESGYSKNEVDVGLNLYTALTQFFTLFPQFQNNDFFVTGESYAGKYVPAVSYTIHTKNPSAKLKINLKGLAIGNGLCDPENMLKYGDYLYQIGLLDSNGRDQFKSKESEVIANIQQKKWKDAFTGFDKLLNGDLTNGSSVFHDLTGFSFYFNYLHDKDDYPFGDMGKFLSYLVVRKNLHVGNATFHTESTEVEKYLLEDVMQSVKPWIETLLENNYRVLIYNGQLDIIVAFPLTEGFVDKLNWSGAAGYKSAPRKLWYVGEELAGYSRVSKGLTVLLVRNAGHMVPTDQPKWGVDLITRFSRNKPFSN</sequence>
<dbReference type="InterPro" id="IPR001563">
    <property type="entry name" value="Peptidase_S10"/>
</dbReference>
<feature type="chain" id="PRO_5008447347" description="Carboxypeptidase" evidence="7">
    <location>
        <begin position="24"/>
        <end position="471"/>
    </location>
</feature>